<sequence>MALSRVHLHLNLLPPPHLLRFTTFQTHPFLHCPNTPPKLQISCSSSSSNSNSSSIDDIELAMDLATEIEKMNAQTVQTQEAMKASRKLLYKELGLYLGLGKEELRRKWERMEQDEKWILAEEFVSDWGSNFHPLSARSVKELVDQHLFDDVDDDDEDEGNANNKDSSNSSQGSSSSPSSTLFNGLKKLMGF</sequence>
<evidence type="ECO:0000313" key="4">
    <source>
        <dbReference type="Proteomes" id="UP000243975"/>
    </source>
</evidence>
<dbReference type="Pfam" id="PF22950">
    <property type="entry name" value="DUF7026"/>
    <property type="match status" value="1"/>
</dbReference>
<dbReference type="EMBL" id="LEKV01000986">
    <property type="protein sequence ID" value="KVI10884.1"/>
    <property type="molecule type" value="Genomic_DNA"/>
</dbReference>
<name>A0A103YKQ8_CYNCS</name>
<feature type="region of interest" description="Disordered" evidence="1">
    <location>
        <begin position="150"/>
        <end position="184"/>
    </location>
</feature>
<feature type="compositionally biased region" description="Acidic residues" evidence="1">
    <location>
        <begin position="150"/>
        <end position="159"/>
    </location>
</feature>
<accession>A0A103YKQ8</accession>
<dbReference type="OMA" id="EEMRMKW"/>
<comment type="caution">
    <text evidence="3">The sequence shown here is derived from an EMBL/GenBank/DDBJ whole genome shotgun (WGS) entry which is preliminary data.</text>
</comment>
<dbReference type="InterPro" id="IPR054290">
    <property type="entry name" value="DUF7026"/>
</dbReference>
<dbReference type="AlphaFoldDB" id="A0A103YKQ8"/>
<protein>
    <recommendedName>
        <fullName evidence="2">DUF7026 domain-containing protein</fullName>
    </recommendedName>
</protein>
<organism evidence="3 4">
    <name type="scientific">Cynara cardunculus var. scolymus</name>
    <name type="common">Globe artichoke</name>
    <name type="synonym">Cynara scolymus</name>
    <dbReference type="NCBI Taxonomy" id="59895"/>
    <lineage>
        <taxon>Eukaryota</taxon>
        <taxon>Viridiplantae</taxon>
        <taxon>Streptophyta</taxon>
        <taxon>Embryophyta</taxon>
        <taxon>Tracheophyta</taxon>
        <taxon>Spermatophyta</taxon>
        <taxon>Magnoliopsida</taxon>
        <taxon>eudicotyledons</taxon>
        <taxon>Gunneridae</taxon>
        <taxon>Pentapetalae</taxon>
        <taxon>asterids</taxon>
        <taxon>campanulids</taxon>
        <taxon>Asterales</taxon>
        <taxon>Asteraceae</taxon>
        <taxon>Carduoideae</taxon>
        <taxon>Cardueae</taxon>
        <taxon>Carduinae</taxon>
        <taxon>Cynara</taxon>
    </lineage>
</organism>
<keyword evidence="4" id="KW-1185">Reference proteome</keyword>
<dbReference type="OrthoDB" id="1920063at2759"/>
<evidence type="ECO:0000259" key="2">
    <source>
        <dbReference type="Pfam" id="PF22950"/>
    </source>
</evidence>
<evidence type="ECO:0000313" key="3">
    <source>
        <dbReference type="EMBL" id="KVI10884.1"/>
    </source>
</evidence>
<feature type="compositionally biased region" description="Low complexity" evidence="1">
    <location>
        <begin position="166"/>
        <end position="179"/>
    </location>
</feature>
<reference evidence="3 4" key="1">
    <citation type="journal article" date="2016" name="Sci. Rep.">
        <title>The genome sequence of the outbreeding globe artichoke constructed de novo incorporating a phase-aware low-pass sequencing strategy of F1 progeny.</title>
        <authorList>
            <person name="Scaglione D."/>
            <person name="Reyes-Chin-Wo S."/>
            <person name="Acquadro A."/>
            <person name="Froenicke L."/>
            <person name="Portis E."/>
            <person name="Beitel C."/>
            <person name="Tirone M."/>
            <person name="Mauro R."/>
            <person name="Lo Monaco A."/>
            <person name="Mauromicale G."/>
            <person name="Faccioli P."/>
            <person name="Cattivelli L."/>
            <person name="Rieseberg L."/>
            <person name="Michelmore R."/>
            <person name="Lanteri S."/>
        </authorList>
    </citation>
    <scope>NUCLEOTIDE SEQUENCE [LARGE SCALE GENOMIC DNA]</scope>
    <source>
        <strain evidence="3">2C</strain>
    </source>
</reference>
<dbReference type="Gramene" id="KVI10884">
    <property type="protein sequence ID" value="KVI10884"/>
    <property type="gene ID" value="Ccrd_010715"/>
</dbReference>
<feature type="domain" description="DUF7026" evidence="2">
    <location>
        <begin position="79"/>
        <end position="127"/>
    </location>
</feature>
<gene>
    <name evidence="3" type="ORF">Ccrd_010715</name>
</gene>
<proteinExistence type="predicted"/>
<evidence type="ECO:0000256" key="1">
    <source>
        <dbReference type="SAM" id="MobiDB-lite"/>
    </source>
</evidence>
<dbReference type="Proteomes" id="UP000243975">
    <property type="component" value="Unassembled WGS sequence"/>
</dbReference>